<accession>A0A6H5GWL2</accession>
<dbReference type="EMBL" id="CADCXU010019161">
    <property type="protein sequence ID" value="CAB0007640.1"/>
    <property type="molecule type" value="Genomic_DNA"/>
</dbReference>
<proteinExistence type="predicted"/>
<sequence length="57" mass="6713">VSEVIDPTFERLSLNGWFHSDREISLLDYADPRPPVQQQVPNEVREFEDFNHLTKSN</sequence>
<name>A0A6H5GWL2_9HEMI</name>
<dbReference type="OrthoDB" id="430522at2759"/>
<keyword evidence="2" id="KW-1185">Reference proteome</keyword>
<reference evidence="1 2" key="1">
    <citation type="submission" date="2020-02" db="EMBL/GenBank/DDBJ databases">
        <authorList>
            <person name="Ferguson B K."/>
        </authorList>
    </citation>
    <scope>NUCLEOTIDE SEQUENCE [LARGE SCALE GENOMIC DNA]</scope>
</reference>
<protein>
    <submittedName>
        <fullName evidence="1">Uncharacterized protein</fullName>
    </submittedName>
</protein>
<evidence type="ECO:0000313" key="2">
    <source>
        <dbReference type="Proteomes" id="UP000479000"/>
    </source>
</evidence>
<feature type="non-terminal residue" evidence="1">
    <location>
        <position position="1"/>
    </location>
</feature>
<organism evidence="1 2">
    <name type="scientific">Nesidiocoris tenuis</name>
    <dbReference type="NCBI Taxonomy" id="355587"/>
    <lineage>
        <taxon>Eukaryota</taxon>
        <taxon>Metazoa</taxon>
        <taxon>Ecdysozoa</taxon>
        <taxon>Arthropoda</taxon>
        <taxon>Hexapoda</taxon>
        <taxon>Insecta</taxon>
        <taxon>Pterygota</taxon>
        <taxon>Neoptera</taxon>
        <taxon>Paraneoptera</taxon>
        <taxon>Hemiptera</taxon>
        <taxon>Heteroptera</taxon>
        <taxon>Panheteroptera</taxon>
        <taxon>Cimicomorpha</taxon>
        <taxon>Miridae</taxon>
        <taxon>Dicyphina</taxon>
        <taxon>Nesidiocoris</taxon>
    </lineage>
</organism>
<dbReference type="Proteomes" id="UP000479000">
    <property type="component" value="Unassembled WGS sequence"/>
</dbReference>
<dbReference type="AlphaFoldDB" id="A0A6H5GWL2"/>
<evidence type="ECO:0000313" key="1">
    <source>
        <dbReference type="EMBL" id="CAB0007640.1"/>
    </source>
</evidence>
<gene>
    <name evidence="1" type="ORF">NTEN_LOCUS12912</name>
</gene>